<evidence type="ECO:0000256" key="5">
    <source>
        <dbReference type="ARBA" id="ARBA00022741"/>
    </source>
</evidence>
<keyword evidence="5" id="KW-0547">Nucleotide-binding</keyword>
<dbReference type="InterPro" id="IPR027417">
    <property type="entry name" value="P-loop_NTPase"/>
</dbReference>
<evidence type="ECO:0000256" key="3">
    <source>
        <dbReference type="ARBA" id="ARBA00022448"/>
    </source>
</evidence>
<dbReference type="PANTHER" id="PTHR43166">
    <property type="entry name" value="AMINO ACID IMPORT ATP-BINDING PROTEIN"/>
    <property type="match status" value="1"/>
</dbReference>
<proteinExistence type="inferred from homology"/>
<dbReference type="EMBL" id="SDGV01000001">
    <property type="protein sequence ID" value="THB62278.1"/>
    <property type="molecule type" value="Genomic_DNA"/>
</dbReference>
<dbReference type="InterPro" id="IPR030679">
    <property type="entry name" value="ABC_ATPase_HisP-typ"/>
</dbReference>
<accession>A0A4S3B6L3</accession>
<dbReference type="AlphaFoldDB" id="A0A4S3B6L3"/>
<evidence type="ECO:0000256" key="8">
    <source>
        <dbReference type="ARBA" id="ARBA00023136"/>
    </source>
</evidence>
<evidence type="ECO:0000256" key="4">
    <source>
        <dbReference type="ARBA" id="ARBA00022475"/>
    </source>
</evidence>
<keyword evidence="8" id="KW-0472">Membrane</keyword>
<dbReference type="FunFam" id="3.40.50.300:FF:000020">
    <property type="entry name" value="Amino acid ABC transporter ATP-binding component"/>
    <property type="match status" value="1"/>
</dbReference>
<dbReference type="Proteomes" id="UP000310506">
    <property type="component" value="Unassembled WGS sequence"/>
</dbReference>
<dbReference type="GO" id="GO:0005524">
    <property type="term" value="F:ATP binding"/>
    <property type="evidence" value="ECO:0007669"/>
    <property type="project" value="UniProtKB-KW"/>
</dbReference>
<keyword evidence="11" id="KW-1185">Reference proteome</keyword>
<evidence type="ECO:0000259" key="9">
    <source>
        <dbReference type="PROSITE" id="PS50893"/>
    </source>
</evidence>
<dbReference type="SMART" id="SM00382">
    <property type="entry name" value="AAA"/>
    <property type="match status" value="1"/>
</dbReference>
<dbReference type="SUPFAM" id="SSF52540">
    <property type="entry name" value="P-loop containing nucleoside triphosphate hydrolases"/>
    <property type="match status" value="1"/>
</dbReference>
<dbReference type="InterPro" id="IPR050086">
    <property type="entry name" value="MetN_ABC_transporter-like"/>
</dbReference>
<dbReference type="RefSeq" id="WP_136135664.1">
    <property type="nucleotide sequence ID" value="NZ_SDGV01000001.1"/>
</dbReference>
<protein>
    <submittedName>
        <fullName evidence="10">Amino acid ABC transporter ATP-binding protein</fullName>
    </submittedName>
</protein>
<dbReference type="PROSITE" id="PS00211">
    <property type="entry name" value="ABC_TRANSPORTER_1"/>
    <property type="match status" value="1"/>
</dbReference>
<gene>
    <name evidence="10" type="ORF">ESZ54_00235</name>
</gene>
<dbReference type="InterPro" id="IPR003439">
    <property type="entry name" value="ABC_transporter-like_ATP-bd"/>
</dbReference>
<reference evidence="10 11" key="1">
    <citation type="submission" date="2019-01" db="EMBL/GenBank/DDBJ databases">
        <title>Vagococcus silagei sp. nov. isolated from brewer's grain.</title>
        <authorList>
            <person name="Guu J.-R."/>
        </authorList>
    </citation>
    <scope>NUCLEOTIDE SEQUENCE [LARGE SCALE GENOMIC DNA]</scope>
    <source>
        <strain evidence="10 11">2B-2</strain>
    </source>
</reference>
<name>A0A4S3B6L3_9ENTE</name>
<evidence type="ECO:0000256" key="6">
    <source>
        <dbReference type="ARBA" id="ARBA00022840"/>
    </source>
</evidence>
<comment type="similarity">
    <text evidence="2">Belongs to the ABC transporter superfamily.</text>
</comment>
<dbReference type="OrthoDB" id="9804199at2"/>
<dbReference type="GO" id="GO:0005886">
    <property type="term" value="C:plasma membrane"/>
    <property type="evidence" value="ECO:0007669"/>
    <property type="project" value="UniProtKB-SubCell"/>
</dbReference>
<keyword evidence="3" id="KW-0813">Transport</keyword>
<dbReference type="PIRSF" id="PIRSF039085">
    <property type="entry name" value="ABC_ATPase_HisP"/>
    <property type="match status" value="1"/>
</dbReference>
<keyword evidence="6 10" id="KW-0067">ATP-binding</keyword>
<dbReference type="PANTHER" id="PTHR43166:SF9">
    <property type="entry name" value="GLUTAMATE_ASPARTATE IMPORT ATP-BINDING PROTEIN GLTL"/>
    <property type="match status" value="1"/>
</dbReference>
<evidence type="ECO:0000256" key="2">
    <source>
        <dbReference type="ARBA" id="ARBA00005417"/>
    </source>
</evidence>
<dbReference type="PROSITE" id="PS50893">
    <property type="entry name" value="ABC_TRANSPORTER_2"/>
    <property type="match status" value="1"/>
</dbReference>
<dbReference type="Gene3D" id="3.40.50.300">
    <property type="entry name" value="P-loop containing nucleotide triphosphate hydrolases"/>
    <property type="match status" value="1"/>
</dbReference>
<dbReference type="CDD" id="cd03262">
    <property type="entry name" value="ABC_HisP_GlnQ"/>
    <property type="match status" value="1"/>
</dbReference>
<keyword evidence="7" id="KW-0029">Amino-acid transport</keyword>
<evidence type="ECO:0000313" key="11">
    <source>
        <dbReference type="Proteomes" id="UP000310506"/>
    </source>
</evidence>
<dbReference type="InterPro" id="IPR003593">
    <property type="entry name" value="AAA+_ATPase"/>
</dbReference>
<evidence type="ECO:0000256" key="1">
    <source>
        <dbReference type="ARBA" id="ARBA00004202"/>
    </source>
</evidence>
<dbReference type="Pfam" id="PF00005">
    <property type="entry name" value="ABC_tran"/>
    <property type="match status" value="1"/>
</dbReference>
<evidence type="ECO:0000313" key="10">
    <source>
        <dbReference type="EMBL" id="THB62278.1"/>
    </source>
</evidence>
<comment type="subcellular location">
    <subcellularLocation>
        <location evidence="1">Cell membrane</location>
        <topology evidence="1">Peripheral membrane protein</topology>
    </subcellularLocation>
</comment>
<dbReference type="InterPro" id="IPR017871">
    <property type="entry name" value="ABC_transporter-like_CS"/>
</dbReference>
<evidence type="ECO:0000256" key="7">
    <source>
        <dbReference type="ARBA" id="ARBA00022970"/>
    </source>
</evidence>
<sequence>MIHTKQLTKSFGENAVLKGIDLTVQQGEVLVIIGPSGSGKSTLLRCLNLLETPTSGDVVFEGTSLLAKETNIDKIRTKMGMVFQNFNLFPHLTVLENLTISPRHVKGEAVDVSQQNALKLLTKVGLENKAAAYPNSLSGGQKQRVAIARALAMEPDVLLFDEPTSALDPEMVGEVLDVMQTLAKEGMTMVVVTHEMGFAKEMADRVIFMADGIIQESGTPQALFENPQVKRTQEFLQKVLI</sequence>
<feature type="domain" description="ABC transporter" evidence="9">
    <location>
        <begin position="2"/>
        <end position="236"/>
    </location>
</feature>
<dbReference type="GO" id="GO:0016887">
    <property type="term" value="F:ATP hydrolysis activity"/>
    <property type="evidence" value="ECO:0007669"/>
    <property type="project" value="InterPro"/>
</dbReference>
<keyword evidence="4" id="KW-1003">Cell membrane</keyword>
<organism evidence="10 11">
    <name type="scientific">Vagococcus silagei</name>
    <dbReference type="NCBI Taxonomy" id="2508885"/>
    <lineage>
        <taxon>Bacteria</taxon>
        <taxon>Bacillati</taxon>
        <taxon>Bacillota</taxon>
        <taxon>Bacilli</taxon>
        <taxon>Lactobacillales</taxon>
        <taxon>Enterococcaceae</taxon>
        <taxon>Vagococcus</taxon>
    </lineage>
</organism>
<comment type="caution">
    <text evidence="10">The sequence shown here is derived from an EMBL/GenBank/DDBJ whole genome shotgun (WGS) entry which is preliminary data.</text>
</comment>
<dbReference type="GO" id="GO:0015424">
    <property type="term" value="F:ABC-type amino acid transporter activity"/>
    <property type="evidence" value="ECO:0007669"/>
    <property type="project" value="InterPro"/>
</dbReference>